<dbReference type="Pfam" id="PF00135">
    <property type="entry name" value="COesterase"/>
    <property type="match status" value="1"/>
</dbReference>
<reference evidence="5" key="1">
    <citation type="submission" date="2021-02" db="EMBL/GenBank/DDBJ databases">
        <authorList>
            <person name="Syme A R."/>
            <person name="Syme A R."/>
            <person name="Moolhuijzen P."/>
        </authorList>
    </citation>
    <scope>NUCLEOTIDE SEQUENCE</scope>
    <source>
        <strain evidence="5">W1-1</strain>
    </source>
</reference>
<dbReference type="GO" id="GO:0016787">
    <property type="term" value="F:hydrolase activity"/>
    <property type="evidence" value="ECO:0007669"/>
    <property type="project" value="UniProtKB-KW"/>
</dbReference>
<evidence type="ECO:0000256" key="2">
    <source>
        <dbReference type="ARBA" id="ARBA00022801"/>
    </source>
</evidence>
<dbReference type="InterPro" id="IPR050309">
    <property type="entry name" value="Type-B_Carboxylest/Lipase"/>
</dbReference>
<comment type="similarity">
    <text evidence="1 3">Belongs to the type-B carboxylesterase/lipase family.</text>
</comment>
<evidence type="ECO:0000259" key="4">
    <source>
        <dbReference type="Pfam" id="PF00135"/>
    </source>
</evidence>
<dbReference type="InterPro" id="IPR019826">
    <property type="entry name" value="Carboxylesterase_B_AS"/>
</dbReference>
<evidence type="ECO:0000313" key="6">
    <source>
        <dbReference type="Proteomes" id="UP000472372"/>
    </source>
</evidence>
<evidence type="ECO:0000313" key="5">
    <source>
        <dbReference type="EMBL" id="CAE7179938.1"/>
    </source>
</evidence>
<feature type="domain" description="Carboxylesterase type B" evidence="4">
    <location>
        <begin position="14"/>
        <end position="515"/>
    </location>
</feature>
<dbReference type="SUPFAM" id="SSF53474">
    <property type="entry name" value="alpha/beta-Hydrolases"/>
    <property type="match status" value="1"/>
</dbReference>
<dbReference type="PROSITE" id="PS00122">
    <property type="entry name" value="CARBOXYLESTERASE_B_1"/>
    <property type="match status" value="1"/>
</dbReference>
<evidence type="ECO:0000256" key="3">
    <source>
        <dbReference type="RuleBase" id="RU361235"/>
    </source>
</evidence>
<organism evidence="5 6">
    <name type="scientific">Pyrenophora teres f. teres</name>
    <dbReference type="NCBI Taxonomy" id="97479"/>
    <lineage>
        <taxon>Eukaryota</taxon>
        <taxon>Fungi</taxon>
        <taxon>Dikarya</taxon>
        <taxon>Ascomycota</taxon>
        <taxon>Pezizomycotina</taxon>
        <taxon>Dothideomycetes</taxon>
        <taxon>Pleosporomycetidae</taxon>
        <taxon>Pleosporales</taxon>
        <taxon>Pleosporineae</taxon>
        <taxon>Pleosporaceae</taxon>
        <taxon>Pyrenophora</taxon>
    </lineage>
</organism>
<dbReference type="FunFam" id="3.40.50.1820:FF:000263">
    <property type="entry name" value="Carboxylic ester hydrolase"/>
    <property type="match status" value="1"/>
</dbReference>
<dbReference type="Proteomes" id="UP000472372">
    <property type="component" value="Chromosome 5"/>
</dbReference>
<dbReference type="EMBL" id="HG992981">
    <property type="protein sequence ID" value="CAE7179938.1"/>
    <property type="molecule type" value="Genomic_DNA"/>
</dbReference>
<dbReference type="Gene3D" id="3.40.50.1820">
    <property type="entry name" value="alpha/beta hydrolase"/>
    <property type="match status" value="1"/>
</dbReference>
<evidence type="ECO:0000256" key="1">
    <source>
        <dbReference type="ARBA" id="ARBA00005964"/>
    </source>
</evidence>
<proteinExistence type="inferred from homology"/>
<accession>A0A6S6W4X5</accession>
<dbReference type="PROSITE" id="PS00941">
    <property type="entry name" value="CARBOXYLESTERASE_B_2"/>
    <property type="match status" value="1"/>
</dbReference>
<dbReference type="EC" id="3.1.1.-" evidence="3"/>
<gene>
    <name evidence="5" type="ORF">PTTW11_06680</name>
</gene>
<dbReference type="AlphaFoldDB" id="A0A6S6W4X5"/>
<protein>
    <recommendedName>
        <fullName evidence="3">Carboxylic ester hydrolase</fullName>
        <ecNumber evidence="3">3.1.1.-</ecNumber>
    </recommendedName>
</protein>
<dbReference type="InterPro" id="IPR019819">
    <property type="entry name" value="Carboxylesterase_B_CS"/>
</dbReference>
<dbReference type="InterPro" id="IPR029058">
    <property type="entry name" value="AB_hydrolase_fold"/>
</dbReference>
<dbReference type="PANTHER" id="PTHR11559">
    <property type="entry name" value="CARBOXYLESTERASE"/>
    <property type="match status" value="1"/>
</dbReference>
<dbReference type="InterPro" id="IPR002018">
    <property type="entry name" value="CarbesteraseB"/>
</dbReference>
<name>A0A6S6W4X5_9PLEO</name>
<keyword evidence="2 3" id="KW-0378">Hydrolase</keyword>
<sequence length="551" mass="61810">MSEVMNAASDTISRPKVKLPQGTVVGTTLQEGYPHAIEVFKGVPYALPPTGERRFRPPRKVQPSQDTIDASKFGPRAPAQQFLIIGPTLDESEDCLTVNVFRQARHSDSTALPVMVYFHGGAFNRGNAAMHNTASMVGWSEAPFIGVSFGYRIGALGFLPSKMSAEEGALNLGLKDQICLLDWVEENIHHFGGDKNNVTLMGLSAGAHSIGHHLLNYEEGKAPKFHRAIIESGAPTSRAVRNPDAEIHEKQFDDFLKELECPSSLSASETFKYLRSLPISAITKAQTKVFQKYNPSLRWAFQPVIDKEMIRGRPIDAWRNGRWHKVPIMTGFQGNEGSLYVNKKMSESSEFLEFWKTLLPQLSDDDIQTINQLYPDPNEVPDSIYKETRLEHGVGPMYKRIEAAYAQYAYVAPVRQTASFASQNVPVYLYHWAMRRNLVDGARHGDNMLYGMRDAAICSYSKTQDELSGLLHAYITSFICTGSPNTLDGSYGNRPDWQSYNRAQPRVMIFGKDNEEFIGGQNMGEPAVMIDDDYAKKESEFWWSKIELSQQ</sequence>